<dbReference type="Proteomes" id="UP000005240">
    <property type="component" value="Unassembled WGS sequence"/>
</dbReference>
<proteinExistence type="predicted"/>
<dbReference type="EnsemblFungi" id="PTTG_10559-t43_1">
    <property type="protein sequence ID" value="PTTG_10559-t43_1-p1"/>
    <property type="gene ID" value="PTTG_10559"/>
</dbReference>
<name>A0A180G002_PUCT1</name>
<evidence type="ECO:0000313" key="4">
    <source>
        <dbReference type="Proteomes" id="UP000005240"/>
    </source>
</evidence>
<feature type="compositionally biased region" description="Polar residues" evidence="1">
    <location>
        <begin position="66"/>
        <end position="85"/>
    </location>
</feature>
<feature type="region of interest" description="Disordered" evidence="1">
    <location>
        <begin position="41"/>
        <end position="85"/>
    </location>
</feature>
<reference evidence="2" key="1">
    <citation type="submission" date="2009-11" db="EMBL/GenBank/DDBJ databases">
        <authorList>
            <consortium name="The Broad Institute Genome Sequencing Platform"/>
            <person name="Ward D."/>
            <person name="Feldgarden M."/>
            <person name="Earl A."/>
            <person name="Young S.K."/>
            <person name="Zeng Q."/>
            <person name="Koehrsen M."/>
            <person name="Alvarado L."/>
            <person name="Berlin A."/>
            <person name="Bochicchio J."/>
            <person name="Borenstein D."/>
            <person name="Chapman S.B."/>
            <person name="Chen Z."/>
            <person name="Engels R."/>
            <person name="Freedman E."/>
            <person name="Gellesch M."/>
            <person name="Goldberg J."/>
            <person name="Griggs A."/>
            <person name="Gujja S."/>
            <person name="Heilman E."/>
            <person name="Heiman D."/>
            <person name="Hepburn T."/>
            <person name="Howarth C."/>
            <person name="Jen D."/>
            <person name="Larson L."/>
            <person name="Lewis B."/>
            <person name="Mehta T."/>
            <person name="Park D."/>
            <person name="Pearson M."/>
            <person name="Roberts A."/>
            <person name="Saif S."/>
            <person name="Shea T."/>
            <person name="Shenoy N."/>
            <person name="Sisk P."/>
            <person name="Stolte C."/>
            <person name="Sykes S."/>
            <person name="Thomson T."/>
            <person name="Walk T."/>
            <person name="White J."/>
            <person name="Yandava C."/>
            <person name="Izard J."/>
            <person name="Baranova O.V."/>
            <person name="Blanton J.M."/>
            <person name="Tanner A.C."/>
            <person name="Dewhirst F.E."/>
            <person name="Haas B."/>
            <person name="Nusbaum C."/>
            <person name="Birren B."/>
        </authorList>
    </citation>
    <scope>NUCLEOTIDE SEQUENCE [LARGE SCALE GENOMIC DNA]</scope>
    <source>
        <strain evidence="2">1-1 BBBD Race 1</strain>
    </source>
</reference>
<keyword evidence="4" id="KW-1185">Reference proteome</keyword>
<gene>
    <name evidence="2" type="ORF">PTTG_10559</name>
</gene>
<organism evidence="2">
    <name type="scientific">Puccinia triticina (isolate 1-1 / race 1 (BBBD))</name>
    <name type="common">Brown leaf rust fungus</name>
    <dbReference type="NCBI Taxonomy" id="630390"/>
    <lineage>
        <taxon>Eukaryota</taxon>
        <taxon>Fungi</taxon>
        <taxon>Dikarya</taxon>
        <taxon>Basidiomycota</taxon>
        <taxon>Pucciniomycotina</taxon>
        <taxon>Pucciniomycetes</taxon>
        <taxon>Pucciniales</taxon>
        <taxon>Pucciniaceae</taxon>
        <taxon>Puccinia</taxon>
    </lineage>
</organism>
<protein>
    <submittedName>
        <fullName evidence="2 3">Uncharacterized protein</fullName>
    </submittedName>
</protein>
<accession>A0A180G002</accession>
<feature type="non-terminal residue" evidence="2">
    <location>
        <position position="227"/>
    </location>
</feature>
<evidence type="ECO:0000313" key="2">
    <source>
        <dbReference type="EMBL" id="OAV86001.1"/>
    </source>
</evidence>
<reference evidence="3 4" key="3">
    <citation type="journal article" date="2017" name="G3 (Bethesda)">
        <title>Comparative analysis highlights variable genome content of wheat rusts and divergence of the mating loci.</title>
        <authorList>
            <person name="Cuomo C.A."/>
            <person name="Bakkeren G."/>
            <person name="Khalil H.B."/>
            <person name="Panwar V."/>
            <person name="Joly D."/>
            <person name="Linning R."/>
            <person name="Sakthikumar S."/>
            <person name="Song X."/>
            <person name="Adiconis X."/>
            <person name="Fan L."/>
            <person name="Goldberg J.M."/>
            <person name="Levin J.Z."/>
            <person name="Young S."/>
            <person name="Zeng Q."/>
            <person name="Anikster Y."/>
            <person name="Bruce M."/>
            <person name="Wang M."/>
            <person name="Yin C."/>
            <person name="McCallum B."/>
            <person name="Szabo L.J."/>
            <person name="Hulbert S."/>
            <person name="Chen X."/>
            <person name="Fellers J.P."/>
        </authorList>
    </citation>
    <scope>NUCLEOTIDE SEQUENCE</scope>
    <source>
        <strain evidence="4">Isolate 1-1 / race 1 (BBBD)</strain>
        <strain evidence="3">isolate 1-1 / race 1 (BBBD)</strain>
    </source>
</reference>
<evidence type="ECO:0000313" key="3">
    <source>
        <dbReference type="EnsemblFungi" id="PTTG_10559-t43_1-p1"/>
    </source>
</evidence>
<dbReference type="VEuPathDB" id="FungiDB:PTTG_10559"/>
<reference evidence="3" key="4">
    <citation type="submission" date="2025-05" db="UniProtKB">
        <authorList>
            <consortium name="EnsemblFungi"/>
        </authorList>
    </citation>
    <scope>IDENTIFICATION</scope>
    <source>
        <strain evidence="3">isolate 1-1 / race 1 (BBBD)</strain>
    </source>
</reference>
<sequence>MQNSSGLTLNFAKMKEKLLEKFKEKITISLVQNDPKVAAEANNPEITVHNPPKGPGFEFQTKEDSPSNILPASNPANKSPASNVNPNLPATVSPSMAASFHGFGIGGFPPMMGWPTSSWGWVPPNAYKSYHAMPAAAGIPAAAAGIPAPSGIPAAAAGIPAPSGIPASTGIPAAATGMPAIFGNTNFSPNTLNSTASQAPGPISSPAPSDKSVDISEYLRFCHVDPS</sequence>
<feature type="region of interest" description="Disordered" evidence="1">
    <location>
        <begin position="192"/>
        <end position="211"/>
    </location>
</feature>
<reference evidence="2" key="2">
    <citation type="submission" date="2016-05" db="EMBL/GenBank/DDBJ databases">
        <title>Comparative analysis highlights variable genome content of wheat rusts and divergence of the mating loci.</title>
        <authorList>
            <person name="Cuomo C.A."/>
            <person name="Bakkeren G."/>
            <person name="Szabo L."/>
            <person name="Khalil H."/>
            <person name="Joly D."/>
            <person name="Goldberg J."/>
            <person name="Young S."/>
            <person name="Zeng Q."/>
            <person name="Fellers J."/>
        </authorList>
    </citation>
    <scope>NUCLEOTIDE SEQUENCE [LARGE SCALE GENOMIC DNA]</scope>
    <source>
        <strain evidence="2">1-1 BBBD Race 1</strain>
    </source>
</reference>
<dbReference type="EMBL" id="ADAS02001962">
    <property type="protein sequence ID" value="OAV86001.1"/>
    <property type="molecule type" value="Genomic_DNA"/>
</dbReference>
<evidence type="ECO:0000256" key="1">
    <source>
        <dbReference type="SAM" id="MobiDB-lite"/>
    </source>
</evidence>
<dbReference type="AlphaFoldDB" id="A0A180G002"/>